<proteinExistence type="predicted"/>
<gene>
    <name evidence="3" type="ORF">HINF_LOCUS24446</name>
    <name evidence="2" type="ORF">HINF_LOCUS25680</name>
</gene>
<dbReference type="EMBL" id="CATOUU010000653">
    <property type="protein sequence ID" value="CAI9938035.1"/>
    <property type="molecule type" value="Genomic_DNA"/>
</dbReference>
<accession>A0AA86U171</accession>
<dbReference type="InterPro" id="IPR008929">
    <property type="entry name" value="Chondroitin_lyas"/>
</dbReference>
<reference evidence="2" key="1">
    <citation type="submission" date="2023-06" db="EMBL/GenBank/DDBJ databases">
        <authorList>
            <person name="Kurt Z."/>
        </authorList>
    </citation>
    <scope>NUCLEOTIDE SEQUENCE</scope>
</reference>
<dbReference type="InterPro" id="IPR012970">
    <property type="entry name" value="Lyase_8_alpha_N"/>
</dbReference>
<dbReference type="Proteomes" id="UP001642409">
    <property type="component" value="Unassembled WGS sequence"/>
</dbReference>
<organism evidence="2">
    <name type="scientific">Hexamita inflata</name>
    <dbReference type="NCBI Taxonomy" id="28002"/>
    <lineage>
        <taxon>Eukaryota</taxon>
        <taxon>Metamonada</taxon>
        <taxon>Diplomonadida</taxon>
        <taxon>Hexamitidae</taxon>
        <taxon>Hexamitinae</taxon>
        <taxon>Hexamita</taxon>
    </lineage>
</organism>
<feature type="domain" description="Polysaccharide lyase 8 N-terminal alpha-helical" evidence="1">
    <location>
        <begin position="1"/>
        <end position="82"/>
    </location>
</feature>
<evidence type="ECO:0000313" key="3">
    <source>
        <dbReference type="EMBL" id="CAL6014804.1"/>
    </source>
</evidence>
<reference evidence="3 4" key="2">
    <citation type="submission" date="2024-07" db="EMBL/GenBank/DDBJ databases">
        <authorList>
            <person name="Akdeniz Z."/>
        </authorList>
    </citation>
    <scope>NUCLEOTIDE SEQUENCE [LARGE SCALE GENOMIC DNA]</scope>
</reference>
<dbReference type="AlphaFoldDB" id="A0AA86U171"/>
<sequence length="90" mass="10844">MQLTSNRTYLWDNLKRVDQDTQLEWTMSNLQQIAVAYAVKPYNNYTNIHYQNITTFAILTDAIDFVLSNFYRADLEYSYGRWNCFFLFTM</sequence>
<comment type="caution">
    <text evidence="2">The sequence shown here is derived from an EMBL/GenBank/DDBJ whole genome shotgun (WGS) entry which is preliminary data.</text>
</comment>
<protein>
    <submittedName>
        <fullName evidence="2">N-terminal alpha-helical</fullName>
    </submittedName>
</protein>
<name>A0AA86U171_9EUKA</name>
<keyword evidence="4" id="KW-1185">Reference proteome</keyword>
<evidence type="ECO:0000313" key="2">
    <source>
        <dbReference type="EMBL" id="CAI9938035.1"/>
    </source>
</evidence>
<dbReference type="SUPFAM" id="SSF48230">
    <property type="entry name" value="Chondroitin AC/alginate lyase"/>
    <property type="match status" value="1"/>
</dbReference>
<dbReference type="Pfam" id="PF08124">
    <property type="entry name" value="Lyase_8_N"/>
    <property type="match status" value="1"/>
</dbReference>
<dbReference type="Gene3D" id="1.50.10.100">
    <property type="entry name" value="Chondroitin AC/alginate lyase"/>
    <property type="match status" value="1"/>
</dbReference>
<dbReference type="EMBL" id="CAXDID020000071">
    <property type="protein sequence ID" value="CAL6014804.1"/>
    <property type="molecule type" value="Genomic_DNA"/>
</dbReference>
<evidence type="ECO:0000313" key="4">
    <source>
        <dbReference type="Proteomes" id="UP001642409"/>
    </source>
</evidence>
<evidence type="ECO:0000259" key="1">
    <source>
        <dbReference type="Pfam" id="PF08124"/>
    </source>
</evidence>